<dbReference type="GO" id="GO:0003924">
    <property type="term" value="F:GTPase activity"/>
    <property type="evidence" value="ECO:0007669"/>
    <property type="project" value="InterPro"/>
</dbReference>
<dbReference type="GO" id="GO:0005525">
    <property type="term" value="F:GTP binding"/>
    <property type="evidence" value="ECO:0007669"/>
    <property type="project" value="InterPro"/>
</dbReference>
<protein>
    <submittedName>
        <fullName evidence="2">GTP-binding protein</fullName>
    </submittedName>
</protein>
<organism evidence="2 3">
    <name type="scientific">Niallia endozanthoxylica</name>
    <dbReference type="NCBI Taxonomy" id="2036016"/>
    <lineage>
        <taxon>Bacteria</taxon>
        <taxon>Bacillati</taxon>
        <taxon>Bacillota</taxon>
        <taxon>Bacilli</taxon>
        <taxon>Bacillales</taxon>
        <taxon>Bacillaceae</taxon>
        <taxon>Niallia</taxon>
    </lineage>
</organism>
<dbReference type="OrthoDB" id="2953146at2"/>
<evidence type="ECO:0000313" key="3">
    <source>
        <dbReference type="Proteomes" id="UP000326671"/>
    </source>
</evidence>
<dbReference type="SUPFAM" id="SSF48452">
    <property type="entry name" value="TPR-like"/>
    <property type="match status" value="1"/>
</dbReference>
<accession>A0A5J5H7D0</accession>
<comment type="caution">
    <text evidence="2">The sequence shown here is derived from an EMBL/GenBank/DDBJ whole genome shotgun (WGS) entry which is preliminary data.</text>
</comment>
<dbReference type="InterPro" id="IPR027417">
    <property type="entry name" value="P-loop_NTPase"/>
</dbReference>
<dbReference type="InterPro" id="IPR051943">
    <property type="entry name" value="TRAFAC_Dynamin-like_GTPase"/>
</dbReference>
<dbReference type="EMBL" id="VYKL01000038">
    <property type="protein sequence ID" value="KAA9016491.1"/>
    <property type="molecule type" value="Genomic_DNA"/>
</dbReference>
<evidence type="ECO:0000313" key="2">
    <source>
        <dbReference type="EMBL" id="KAA9016491.1"/>
    </source>
</evidence>
<dbReference type="PANTHER" id="PTHR43681">
    <property type="entry name" value="TRANSMEMBRANE GTPASE FZO"/>
    <property type="match status" value="1"/>
</dbReference>
<dbReference type="SUPFAM" id="SSF52540">
    <property type="entry name" value="P-loop containing nucleoside triphosphate hydrolases"/>
    <property type="match status" value="1"/>
</dbReference>
<dbReference type="PANTHER" id="PTHR43681:SF1">
    <property type="entry name" value="SARCALUMENIN"/>
    <property type="match status" value="1"/>
</dbReference>
<dbReference type="Pfam" id="PF00009">
    <property type="entry name" value="GTP_EFTU"/>
    <property type="match status" value="1"/>
</dbReference>
<reference evidence="2 3" key="1">
    <citation type="submission" date="2019-09" db="EMBL/GenBank/DDBJ databases">
        <title>Whole genome sequences of isolates from the Mars Exploration Rovers.</title>
        <authorList>
            <person name="Seuylemezian A."/>
            <person name="Vaishampayan P."/>
        </authorList>
    </citation>
    <scope>NUCLEOTIDE SEQUENCE [LARGE SCALE GENOMIC DNA]</scope>
    <source>
        <strain evidence="2 3">MER_TA_151</strain>
    </source>
</reference>
<name>A0A5J5H7D0_9BACI</name>
<sequence>MEEQKKDLPDLSGIRFAQGEVYFHNKDYEAAIFKWDNIQNEWQPWAKKNMADAYFELGHLSTAEETYKSIETEDRTLQTEVALQLFSLYIRQKDTAAASQVIKETVAGNPDYENVTALARSFFEEHQDWASAIELAWDEAIRLESVKWYEALTGYAVKGVTQIKEPAFFEEGLFVLAKVDSELFEKLAAALWNNFKKSEAHLEWVMVMDRVIVRISPENIGNWNTLSGLYEESYLRLINGTYLISEVGEMIPSLLSNWMKICVSSHALAAAAAVISWNEMFPRTLNVATVYEAENKLLELEKQTDGYEEAVRLSNEVLHWAAKNELHVTKSLTWIMNSIKNQESYKLLVVGTDESGKSTCINSMVGYPILPEDNKALVLLDYDENPGIREIADSEIIEVERIEEQPSFRYQRSYHAKLDSSFLKKHRISLMDTPSINDSNEVLSCLHAADGVLFVLNANNPFTEKEQQVLQQIREKMPNIDVHFLLNKMDAVYDERDQTIVETKTKVKKNIPNAGVFAFSPHYEENSQGSDFGKFFAAHYMQKNIIIRRTTNLLYFIRRLIVYLLNKRIEKENSLVDSIKWNEEMLSKLNGAIHQIGDTESEKVQVMSRGYQSIKENMKAELLQKIPQILRGCSEYIKEDSDFGHLHLELNEEMNKRVEKYLTETALPEYYNYIQNWIGDCTAEFNDVQFSINEMCDSFNSLYDEEKLQLDCDFKVLDDWRRDADRLTTAIHWEKMNILLRFTPSQFLLKSAGKLLGSISQNKSMLYNKYKQYVETEDYHEVAVLIVNKFLQPFELFEKSIERDIKMFFRNPLAILNQTVEESRLEIASNKDELSKMRENPEYYQDPLTFFELKLRQNEWLDQKDSKIPV</sequence>
<feature type="domain" description="Tr-type G" evidence="1">
    <location>
        <begin position="405"/>
        <end position="510"/>
    </location>
</feature>
<gene>
    <name evidence="2" type="ORF">F4V44_22035</name>
</gene>
<dbReference type="AlphaFoldDB" id="A0A5J5H7D0"/>
<proteinExistence type="predicted"/>
<dbReference type="Proteomes" id="UP000326671">
    <property type="component" value="Unassembled WGS sequence"/>
</dbReference>
<dbReference type="Gene3D" id="1.25.40.10">
    <property type="entry name" value="Tetratricopeptide repeat domain"/>
    <property type="match status" value="1"/>
</dbReference>
<keyword evidence="3" id="KW-1185">Reference proteome</keyword>
<dbReference type="InterPro" id="IPR011990">
    <property type="entry name" value="TPR-like_helical_dom_sf"/>
</dbReference>
<dbReference type="Gene3D" id="3.40.50.300">
    <property type="entry name" value="P-loop containing nucleotide triphosphate hydrolases"/>
    <property type="match status" value="1"/>
</dbReference>
<evidence type="ECO:0000259" key="1">
    <source>
        <dbReference type="Pfam" id="PF00009"/>
    </source>
</evidence>
<dbReference type="InterPro" id="IPR000795">
    <property type="entry name" value="T_Tr_GTP-bd_dom"/>
</dbReference>